<gene>
    <name evidence="19" type="ORF">K437DRAFT_55250</name>
</gene>
<dbReference type="PANTHER" id="PTHR14950:SF37">
    <property type="entry name" value="ENDORIBONUCLEASE DICER"/>
    <property type="match status" value="1"/>
</dbReference>
<dbReference type="OrthoDB" id="416741at2759"/>
<keyword evidence="20" id="KW-1185">Reference proteome</keyword>
<dbReference type="PROSITE" id="PS51192">
    <property type="entry name" value="HELICASE_ATP_BIND_1"/>
    <property type="match status" value="1"/>
</dbReference>
<dbReference type="Pfam" id="PF03368">
    <property type="entry name" value="Dicer_dimer"/>
    <property type="match status" value="1"/>
</dbReference>
<dbReference type="PROSITE" id="PS51327">
    <property type="entry name" value="DICER_DSRBF"/>
    <property type="match status" value="1"/>
</dbReference>
<dbReference type="GO" id="GO:0046872">
    <property type="term" value="F:metal ion binding"/>
    <property type="evidence" value="ECO:0007669"/>
    <property type="project" value="UniProtKB-KW"/>
</dbReference>
<accession>A0A066WJV5</accession>
<dbReference type="PROSITE" id="PS50142">
    <property type="entry name" value="RNASE_3_2"/>
    <property type="match status" value="2"/>
</dbReference>
<dbReference type="SMART" id="SM00535">
    <property type="entry name" value="RIBOc"/>
    <property type="match status" value="2"/>
</dbReference>
<dbReference type="GeneID" id="25267605"/>
<feature type="domain" description="Dicer dsRNA-binding fold" evidence="18">
    <location>
        <begin position="782"/>
        <end position="877"/>
    </location>
</feature>
<comment type="similarity">
    <text evidence="12">Belongs to the helicase family. Dicer subfamily.</text>
</comment>
<evidence type="ECO:0000259" key="17">
    <source>
        <dbReference type="PROSITE" id="PS51194"/>
    </source>
</evidence>
<keyword evidence="10 12" id="KW-0694">RNA-binding</keyword>
<feature type="domain" description="RNase III" evidence="15">
    <location>
        <begin position="1436"/>
        <end position="1589"/>
    </location>
</feature>
<dbReference type="Pfam" id="PF00271">
    <property type="entry name" value="Helicase_C"/>
    <property type="match status" value="1"/>
</dbReference>
<dbReference type="EMBL" id="JMSN01000017">
    <property type="protein sequence ID" value="KDN51299.1"/>
    <property type="molecule type" value="Genomic_DNA"/>
</dbReference>
<feature type="region of interest" description="Disordered" evidence="13">
    <location>
        <begin position="1"/>
        <end position="39"/>
    </location>
</feature>
<evidence type="ECO:0000259" key="18">
    <source>
        <dbReference type="PROSITE" id="PS51327"/>
    </source>
</evidence>
<dbReference type="GO" id="GO:0006396">
    <property type="term" value="P:RNA processing"/>
    <property type="evidence" value="ECO:0007669"/>
    <property type="project" value="InterPro"/>
</dbReference>
<evidence type="ECO:0000256" key="2">
    <source>
        <dbReference type="ARBA" id="ARBA00001946"/>
    </source>
</evidence>
<evidence type="ECO:0000256" key="11">
    <source>
        <dbReference type="ARBA" id="ARBA00023211"/>
    </source>
</evidence>
<evidence type="ECO:0000259" key="15">
    <source>
        <dbReference type="PROSITE" id="PS50142"/>
    </source>
</evidence>
<dbReference type="PANTHER" id="PTHR14950">
    <property type="entry name" value="DICER-RELATED"/>
    <property type="match status" value="1"/>
</dbReference>
<keyword evidence="3" id="KW-0479">Metal-binding</keyword>
<dbReference type="PROSITE" id="PS51194">
    <property type="entry name" value="HELICASE_CTER"/>
    <property type="match status" value="1"/>
</dbReference>
<dbReference type="InterPro" id="IPR014001">
    <property type="entry name" value="Helicase_ATP-bd"/>
</dbReference>
<dbReference type="InterPro" id="IPR001650">
    <property type="entry name" value="Helicase_C-like"/>
</dbReference>
<keyword evidence="11" id="KW-0464">Manganese</keyword>
<dbReference type="Pfam" id="PF00636">
    <property type="entry name" value="Ribonuclease_3"/>
    <property type="match status" value="2"/>
</dbReference>
<dbReference type="FunCoup" id="A0A066WJV5">
    <property type="interactions" value="273"/>
</dbReference>
<evidence type="ECO:0000256" key="6">
    <source>
        <dbReference type="ARBA" id="ARBA00022801"/>
    </source>
</evidence>
<dbReference type="InterPro" id="IPR005034">
    <property type="entry name" value="Dicer_dimerisation"/>
</dbReference>
<keyword evidence="6" id="KW-0378">Hydrolase</keyword>
<evidence type="ECO:0000256" key="7">
    <source>
        <dbReference type="ARBA" id="ARBA00022806"/>
    </source>
</evidence>
<evidence type="ECO:0000256" key="5">
    <source>
        <dbReference type="ARBA" id="ARBA00022741"/>
    </source>
</evidence>
<feature type="region of interest" description="Disordered" evidence="13">
    <location>
        <begin position="1731"/>
        <end position="1784"/>
    </location>
</feature>
<dbReference type="InterPro" id="IPR014720">
    <property type="entry name" value="dsRBD_dom"/>
</dbReference>
<feature type="domain" description="DRBM" evidence="14">
    <location>
        <begin position="781"/>
        <end position="859"/>
    </location>
</feature>
<dbReference type="PROSITE" id="PS00517">
    <property type="entry name" value="RNASE_3_1"/>
    <property type="match status" value="1"/>
</dbReference>
<dbReference type="GO" id="GO:0031047">
    <property type="term" value="P:regulatory ncRNA-mediated gene silencing"/>
    <property type="evidence" value="ECO:0007669"/>
    <property type="project" value="UniProtKB-ARBA"/>
</dbReference>
<evidence type="ECO:0000313" key="19">
    <source>
        <dbReference type="EMBL" id="KDN51299.1"/>
    </source>
</evidence>
<comment type="caution">
    <text evidence="19">The sequence shown here is derived from an EMBL/GenBank/DDBJ whole genome shotgun (WGS) entry which is preliminary data.</text>
</comment>
<evidence type="ECO:0000259" key="14">
    <source>
        <dbReference type="PROSITE" id="PS50137"/>
    </source>
</evidence>
<dbReference type="SMART" id="SM00490">
    <property type="entry name" value="HELICc"/>
    <property type="match status" value="1"/>
</dbReference>
<organism evidence="19 20">
    <name type="scientific">Tilletiaria anomala (strain ATCC 24038 / CBS 436.72 / UBC 951)</name>
    <dbReference type="NCBI Taxonomy" id="1037660"/>
    <lineage>
        <taxon>Eukaryota</taxon>
        <taxon>Fungi</taxon>
        <taxon>Dikarya</taxon>
        <taxon>Basidiomycota</taxon>
        <taxon>Ustilaginomycotina</taxon>
        <taxon>Exobasidiomycetes</taxon>
        <taxon>Georgefischeriales</taxon>
        <taxon>Tilletiariaceae</taxon>
        <taxon>Tilletiaria</taxon>
    </lineage>
</organism>
<evidence type="ECO:0000256" key="13">
    <source>
        <dbReference type="SAM" id="MobiDB-lite"/>
    </source>
</evidence>
<dbReference type="SUPFAM" id="SSF52540">
    <property type="entry name" value="P-loop containing nucleoside triphosphate hydrolases"/>
    <property type="match status" value="2"/>
</dbReference>
<dbReference type="InterPro" id="IPR036389">
    <property type="entry name" value="RNase_III_sf"/>
</dbReference>
<dbReference type="GO" id="GO:0005524">
    <property type="term" value="F:ATP binding"/>
    <property type="evidence" value="ECO:0007669"/>
    <property type="project" value="UniProtKB-KW"/>
</dbReference>
<comment type="cofactor">
    <cofactor evidence="2">
        <name>Mg(2+)</name>
        <dbReference type="ChEBI" id="CHEBI:18420"/>
    </cofactor>
</comment>
<dbReference type="SUPFAM" id="SSF69065">
    <property type="entry name" value="RNase III domain-like"/>
    <property type="match status" value="2"/>
</dbReference>
<comment type="cofactor">
    <cofactor evidence="1">
        <name>Mn(2+)</name>
        <dbReference type="ChEBI" id="CHEBI:29035"/>
    </cofactor>
</comment>
<dbReference type="OMA" id="HENCISP"/>
<evidence type="ECO:0000256" key="10">
    <source>
        <dbReference type="ARBA" id="ARBA00022884"/>
    </source>
</evidence>
<protein>
    <recommendedName>
        <fullName evidence="21">P-loop containing nucleoside triphosphate hydrolase protein</fullName>
    </recommendedName>
</protein>
<dbReference type="CDD" id="cd00593">
    <property type="entry name" value="RIBOc"/>
    <property type="match status" value="2"/>
</dbReference>
<dbReference type="InterPro" id="IPR027417">
    <property type="entry name" value="P-loop_NTPase"/>
</dbReference>
<feature type="domain" description="Helicase C-terminal" evidence="17">
    <location>
        <begin position="576"/>
        <end position="738"/>
    </location>
</feature>
<keyword evidence="4" id="KW-0677">Repeat</keyword>
<feature type="compositionally biased region" description="Basic and acidic residues" evidence="13">
    <location>
        <begin position="1734"/>
        <end position="1750"/>
    </location>
</feature>
<keyword evidence="5" id="KW-0547">Nucleotide-binding</keyword>
<evidence type="ECO:0000256" key="1">
    <source>
        <dbReference type="ARBA" id="ARBA00001936"/>
    </source>
</evidence>
<keyword evidence="7" id="KW-0347">Helicase</keyword>
<proteinExistence type="inferred from homology"/>
<dbReference type="InterPro" id="IPR011545">
    <property type="entry name" value="DEAD/DEAH_box_helicase_dom"/>
</dbReference>
<dbReference type="GO" id="GO:0004386">
    <property type="term" value="F:helicase activity"/>
    <property type="evidence" value="ECO:0007669"/>
    <property type="project" value="UniProtKB-KW"/>
</dbReference>
<dbReference type="SMART" id="SM00487">
    <property type="entry name" value="DEXDc"/>
    <property type="match status" value="1"/>
</dbReference>
<evidence type="ECO:0000256" key="9">
    <source>
        <dbReference type="ARBA" id="ARBA00022842"/>
    </source>
</evidence>
<dbReference type="PROSITE" id="PS50137">
    <property type="entry name" value="DS_RBD"/>
    <property type="match status" value="1"/>
</dbReference>
<reference evidence="19 20" key="1">
    <citation type="submission" date="2014-05" db="EMBL/GenBank/DDBJ databases">
        <title>Draft genome sequence of a rare smut relative, Tilletiaria anomala UBC 951.</title>
        <authorList>
            <consortium name="DOE Joint Genome Institute"/>
            <person name="Toome M."/>
            <person name="Kuo A."/>
            <person name="Henrissat B."/>
            <person name="Lipzen A."/>
            <person name="Tritt A."/>
            <person name="Yoshinaga Y."/>
            <person name="Zane M."/>
            <person name="Barry K."/>
            <person name="Grigoriev I.V."/>
            <person name="Spatafora J.W."/>
            <person name="Aimea M.C."/>
        </authorList>
    </citation>
    <scope>NUCLEOTIDE SEQUENCE [LARGE SCALE GENOMIC DNA]</scope>
    <source>
        <strain evidence="19 20">UBC 951</strain>
    </source>
</reference>
<dbReference type="InterPro" id="IPR000999">
    <property type="entry name" value="RNase_III_dom"/>
</dbReference>
<dbReference type="Proteomes" id="UP000027361">
    <property type="component" value="Unassembled WGS sequence"/>
</dbReference>
<evidence type="ECO:0000256" key="8">
    <source>
        <dbReference type="ARBA" id="ARBA00022840"/>
    </source>
</evidence>
<dbReference type="STRING" id="1037660.A0A066WJV5"/>
<feature type="domain" description="RNase III" evidence="15">
    <location>
        <begin position="1215"/>
        <end position="1386"/>
    </location>
</feature>
<dbReference type="InParanoid" id="A0A066WJV5"/>
<dbReference type="Gene3D" id="3.30.160.380">
    <property type="entry name" value="Dicer dimerisation domain"/>
    <property type="match status" value="1"/>
</dbReference>
<keyword evidence="9" id="KW-0460">Magnesium</keyword>
<evidence type="ECO:0000256" key="3">
    <source>
        <dbReference type="ARBA" id="ARBA00022723"/>
    </source>
</evidence>
<dbReference type="GO" id="GO:0003723">
    <property type="term" value="F:RNA binding"/>
    <property type="evidence" value="ECO:0007669"/>
    <property type="project" value="UniProtKB-UniRule"/>
</dbReference>
<dbReference type="Gene3D" id="1.10.1520.10">
    <property type="entry name" value="Ribonuclease III domain"/>
    <property type="match status" value="2"/>
</dbReference>
<evidence type="ECO:0000259" key="16">
    <source>
        <dbReference type="PROSITE" id="PS51192"/>
    </source>
</evidence>
<feature type="domain" description="Helicase ATP-binding" evidence="16">
    <location>
        <begin position="136"/>
        <end position="354"/>
    </location>
</feature>
<sequence length="1784" mass="200851">MDEHNVAAGTSPPVNHWSETSKAGATEKVRRIPPKKRTQVAMPQMEPNEILEGDALVDELEGFAVGTYRNSFSTSLLIRQEKELMASRNKIKIATEKARNEAPIVLDRYDVQVQQEVGQTQCKHAILVPRTYQEEMVGFAKKQNVLACFETGAGKTLVAVLLIQHMHDLELKRVQALEQAATEGESRNATLEVVGIIKAESMPVLRCDDHVPWTRVKRKVCIFLVNLVNLVHQQAAVIEKNTNLKTTRLFGELGADLNNPAAWQKILTSFDCIVATSRIVLDALIHGFVRITDFHVIVLDEAHHAVGEDNYARIMHWYRGAKPEDRPKIFGMSASPNKSGKNFRSAAKQLEATLDCKIMTASEDTAAELDSYVNTPKIFVINYPKAEALPISQLTDVIIQTCHGLKKFEEVLNKAMQIHAEFGPLTADLIWAGARNWGRGRSRRSGIYARSRHGAEKDIALPDFVQTVEETDVDGDDTAIGKQVIDMVSEDFVNKVQSVMDQRDDDDDGQVAMHSQIGLSRGAILAQRQMDSLTIHRVIGSIVRRGPPLPDTLHPTHDNCTPKTLRLLDVLKCFGSNEMAVVNFHGIIFVERRAAAAALAELIKRIEGLKWVKCEALVGHNSTDAEGMNYKSQEEVLARFRKRRLNLLVATSVLEEGLDVSPCNLVVRADPVFRLISFVQSKGRARHVDSRFVMMVEEGSEKSRRDLLQLASDDGDLREWLRAKSKNENIKMKLAEKAAVAGNPQSSVQLLFPEDEGQVVVEEAGIYDEEPTTGARLYPTDSPAHLDRYVATLRSDAHDIERADYEFFQELDGQGMPRFYCKVRLPGNAKLRSFISEAARTKRQARRMAAFLACRELRKIDELNEHFLPKPILELGTELPFERERQTGKRVATRVAVKLYMGKISEQFIYRAPPGLSTTSGIVKYTSILPMPSIQGNSSCPLCLVLHTPFPSIRSFDVFYQSNRIPFPDILGGKPIQFDEASLDLARQYTLRLISWVSRKPWTCEADQMPFYLLPLREENRNVSEMSSTQELDWEQIEQGTNDRPVLLRETDRMEDPLNRLSDRIITQRLEERQCTSYVLSNVSEEYNIHSMAPQSTREGNAGMTFFEYYRDVVSRNSLVKPEAPTEDTRMLEVLPLERFQNALVMSSKKSRVIFRSPKAYIMSHFCVLQSLRASTCRAALLALSVIARMDQSFLSRECRRLVFPPCMGRVVTEDLMMTALTTAAANQGFDYQRLEFIGDTCIKLLATCHVFASSAAFNEGELHLARREIISNAKLLKKCEELELWRYMQGDSFNHRTYQPPNFVEITAPASHRNPTCMVTQVQKKEANEMDEGDEEAAGEDQGRVQVEEVYPKDHPGPFRPTMLSDKSLADVVEALVGAAYECSGLPGALKAAVRLDVLPTAVSELGDYSDIYAKQVSEEIANDNWDARVSQEALKMLEEHLLYKFKRPHLALMAMTHSSRLASVLPSYERLEFLGDALLDYLVVEYCYKKYPHLNEGSLTNLKGLMVANTGLGALSEVLELPKFLSLGSEPLRTAIDRYIKEVSDLRKAEMAKPLEERQPYWQHLSPPKACADIVESLLGAMLVDSEFNMECSKKFFEMRVQPFLEMFCSRQDLPASNPTSFLAMIRSRGCHGFRLEITDMSTLHAEAKATGKRLWKDAPKAGAHCRFLLHGRMLSQTMQGSRKSAVLEACRKAVKHLQDNDWEPLQEACNCRVIEIDDADWDADIEEEVQTEERRNDPRLAEGRKAADGNVIAFPEGAPKEAGHSCGMPRDPYQPQQHALG</sequence>
<dbReference type="CDD" id="cd00048">
    <property type="entry name" value="DSRM_SF"/>
    <property type="match status" value="1"/>
</dbReference>
<dbReference type="SUPFAM" id="SSF54768">
    <property type="entry name" value="dsRNA-binding domain-like"/>
    <property type="match status" value="1"/>
</dbReference>
<dbReference type="InterPro" id="IPR038248">
    <property type="entry name" value="Dicer_dimer_sf"/>
</dbReference>
<dbReference type="RefSeq" id="XP_013244635.1">
    <property type="nucleotide sequence ID" value="XM_013389181.1"/>
</dbReference>
<evidence type="ECO:0000256" key="4">
    <source>
        <dbReference type="ARBA" id="ARBA00022737"/>
    </source>
</evidence>
<evidence type="ECO:0000256" key="12">
    <source>
        <dbReference type="PROSITE-ProRule" id="PRU00657"/>
    </source>
</evidence>
<keyword evidence="8" id="KW-0067">ATP-binding</keyword>
<dbReference type="Pfam" id="PF00270">
    <property type="entry name" value="DEAD"/>
    <property type="match status" value="1"/>
</dbReference>
<dbReference type="HOGENOM" id="CLU_000907_4_2_1"/>
<evidence type="ECO:0000313" key="20">
    <source>
        <dbReference type="Proteomes" id="UP000027361"/>
    </source>
</evidence>
<name>A0A066WJV5_TILAU</name>
<dbReference type="Gene3D" id="3.40.50.300">
    <property type="entry name" value="P-loop containing nucleotide triphosphate hydrolases"/>
    <property type="match status" value="3"/>
</dbReference>
<evidence type="ECO:0008006" key="21">
    <source>
        <dbReference type="Google" id="ProtNLM"/>
    </source>
</evidence>
<dbReference type="GO" id="GO:0004525">
    <property type="term" value="F:ribonuclease III activity"/>
    <property type="evidence" value="ECO:0007669"/>
    <property type="project" value="InterPro"/>
</dbReference>